<gene>
    <name evidence="1" type="ORF">CIT25_30225</name>
</gene>
<name>A0AB36R2J2_9HYPH</name>
<proteinExistence type="predicted"/>
<comment type="caution">
    <text evidence="1">The sequence shown here is derived from an EMBL/GenBank/DDBJ whole genome shotgun (WGS) entry which is preliminary data.</text>
</comment>
<organism evidence="1 2">
    <name type="scientific">Mesorhizobium mediterraneum</name>
    <dbReference type="NCBI Taxonomy" id="43617"/>
    <lineage>
        <taxon>Bacteria</taxon>
        <taxon>Pseudomonadati</taxon>
        <taxon>Pseudomonadota</taxon>
        <taxon>Alphaproteobacteria</taxon>
        <taxon>Hyphomicrobiales</taxon>
        <taxon>Phyllobacteriaceae</taxon>
        <taxon>Mesorhizobium</taxon>
    </lineage>
</organism>
<protein>
    <submittedName>
        <fullName evidence="1">Uncharacterized protein</fullName>
    </submittedName>
</protein>
<sequence>MIENHTQKVTPIGIAGGRAAAKLLDRGRKGQSKLVRRKSSLIKVLRVIGDAADDFGNAINHLLRWRPPMTTWCSFFTSH</sequence>
<evidence type="ECO:0000313" key="2">
    <source>
        <dbReference type="Proteomes" id="UP000216215"/>
    </source>
</evidence>
<dbReference type="AlphaFoldDB" id="A0AB36R2J2"/>
<accession>A0AB36R2J2</accession>
<dbReference type="Proteomes" id="UP000216215">
    <property type="component" value="Unassembled WGS sequence"/>
</dbReference>
<dbReference type="EMBL" id="NPKI01000044">
    <property type="protein sequence ID" value="PAP98591.1"/>
    <property type="molecule type" value="Genomic_DNA"/>
</dbReference>
<evidence type="ECO:0000313" key="1">
    <source>
        <dbReference type="EMBL" id="PAP98591.1"/>
    </source>
</evidence>
<keyword evidence="2" id="KW-1185">Reference proteome</keyword>
<reference evidence="2" key="1">
    <citation type="submission" date="2017-08" db="EMBL/GenBank/DDBJ databases">
        <title>Mesorhizobium wenxinae sp. nov., a novel rhizobial species isolated from root nodules of chickpea (Cicer arietinum L.).</title>
        <authorList>
            <person name="Zhang J."/>
        </authorList>
    </citation>
    <scope>NUCLEOTIDE SEQUENCE [LARGE SCALE GENOMIC DNA]</scope>
    <source>
        <strain evidence="2">USDA 3392</strain>
    </source>
</reference>